<reference evidence="8" key="1">
    <citation type="journal article" date="2014" name="Int. J. Syst. Evol. Microbiol.">
        <title>Complete genome sequence of Corynebacterium casei LMG S-19264T (=DSM 44701T), isolated from a smear-ripened cheese.</title>
        <authorList>
            <consortium name="US DOE Joint Genome Institute (JGI-PGF)"/>
            <person name="Walter F."/>
            <person name="Albersmeier A."/>
            <person name="Kalinowski J."/>
            <person name="Ruckert C."/>
        </authorList>
    </citation>
    <scope>NUCLEOTIDE SEQUENCE</scope>
    <source>
        <strain evidence="8">JCM 11219</strain>
    </source>
</reference>
<dbReference type="EMBL" id="BMNM01000006">
    <property type="protein sequence ID" value="GGI79779.1"/>
    <property type="molecule type" value="Genomic_DNA"/>
</dbReference>
<evidence type="ECO:0000313" key="10">
    <source>
        <dbReference type="Proteomes" id="UP001060771"/>
    </source>
</evidence>
<evidence type="ECO:0000256" key="1">
    <source>
        <dbReference type="ARBA" id="ARBA00001947"/>
    </source>
</evidence>
<evidence type="ECO:0000313" key="7">
    <source>
        <dbReference type="EMBL" id="BDR90979.1"/>
    </source>
</evidence>
<dbReference type="OrthoDB" id="7773at2157"/>
<evidence type="ECO:0000256" key="3">
    <source>
        <dbReference type="ARBA" id="ARBA00022723"/>
    </source>
</evidence>
<dbReference type="Gene3D" id="3.60.15.10">
    <property type="entry name" value="Ribonuclease Z/Hydroxyacylglutathione hydrolase-like"/>
    <property type="match status" value="1"/>
</dbReference>
<organism evidence="8 9">
    <name type="scientific">Vulcanisaeta souniana JCM 11219</name>
    <dbReference type="NCBI Taxonomy" id="1293586"/>
    <lineage>
        <taxon>Archaea</taxon>
        <taxon>Thermoproteota</taxon>
        <taxon>Thermoprotei</taxon>
        <taxon>Thermoproteales</taxon>
        <taxon>Thermoproteaceae</taxon>
        <taxon>Vulcanisaeta</taxon>
    </lineage>
</organism>
<evidence type="ECO:0000256" key="4">
    <source>
        <dbReference type="ARBA" id="ARBA00022801"/>
    </source>
</evidence>
<dbReference type="GO" id="GO:0046872">
    <property type="term" value="F:metal ion binding"/>
    <property type="evidence" value="ECO:0007669"/>
    <property type="project" value="UniProtKB-KW"/>
</dbReference>
<keyword evidence="3" id="KW-0479">Metal-binding</keyword>
<dbReference type="GeneID" id="76205623"/>
<comment type="similarity">
    <text evidence="2">Belongs to the metallo-beta-lactamase superfamily.</text>
</comment>
<keyword evidence="4" id="KW-0378">Hydrolase</keyword>
<proteinExistence type="inferred from homology"/>
<dbReference type="CDD" id="cd07729">
    <property type="entry name" value="AHL_lactonase_MBL-fold"/>
    <property type="match status" value="1"/>
</dbReference>
<keyword evidence="5" id="KW-0862">Zinc</keyword>
<dbReference type="RefSeq" id="WP_188603457.1">
    <property type="nucleotide sequence ID" value="NZ_AP026830.1"/>
</dbReference>
<evidence type="ECO:0000313" key="8">
    <source>
        <dbReference type="EMBL" id="GGI79779.1"/>
    </source>
</evidence>
<evidence type="ECO:0000313" key="9">
    <source>
        <dbReference type="Proteomes" id="UP000657075"/>
    </source>
</evidence>
<dbReference type="Proteomes" id="UP001060771">
    <property type="component" value="Chromosome"/>
</dbReference>
<dbReference type="PANTHER" id="PTHR42978">
    <property type="entry name" value="QUORUM-QUENCHING LACTONASE YTNP-RELATED-RELATED"/>
    <property type="match status" value="1"/>
</dbReference>
<keyword evidence="10" id="KW-1185">Reference proteome</keyword>
<dbReference type="Pfam" id="PF00753">
    <property type="entry name" value="Lactamase_B"/>
    <property type="match status" value="1"/>
</dbReference>
<sequence length="271" mass="30748">MSTGIKRIYLLDYGVLSGEMGWFIPDPSVIGERGVSKPATWVDIPVTGALVEHKDGLILIDTGSHPEAQRVWPKSSWDVFPMTKFTDENRLENQLKLIGLKPSDIHFVVFTHLHLDHTGQAYLLKDTGTMFVMHEKELKHALYMIWLGKTGAYVPVDIDNLRGANLNPVSTDYFELLPGVELYLVGGHTPGSMLIKVTTDAGNTYVFTGDFLHLPRELEVENKGWLLGNAEEFLRGIKMLKLWLRRPNVKLVISHDPELWNKYPRAPKYLE</sequence>
<evidence type="ECO:0000256" key="5">
    <source>
        <dbReference type="ARBA" id="ARBA00022833"/>
    </source>
</evidence>
<feature type="domain" description="Metallo-beta-lactamase" evidence="6">
    <location>
        <begin position="45"/>
        <end position="255"/>
    </location>
</feature>
<name>A0A830E7Q5_9CREN</name>
<dbReference type="PANTHER" id="PTHR42978:SF2">
    <property type="entry name" value="102 KBASES UNSTABLE REGION: FROM 1 TO 119443"/>
    <property type="match status" value="1"/>
</dbReference>
<dbReference type="Proteomes" id="UP000657075">
    <property type="component" value="Unassembled WGS sequence"/>
</dbReference>
<reference evidence="8" key="2">
    <citation type="submission" date="2020-09" db="EMBL/GenBank/DDBJ databases">
        <authorList>
            <person name="Sun Q."/>
            <person name="Ohkuma M."/>
        </authorList>
    </citation>
    <scope>NUCLEOTIDE SEQUENCE</scope>
    <source>
        <strain evidence="8">JCM 11219</strain>
    </source>
</reference>
<evidence type="ECO:0000259" key="6">
    <source>
        <dbReference type="SMART" id="SM00849"/>
    </source>
</evidence>
<gene>
    <name evidence="8" type="ORF">GCM10007112_15880</name>
    <name evidence="7" type="ORF">Vsou_00720</name>
</gene>
<dbReference type="InterPro" id="IPR051013">
    <property type="entry name" value="MBL_superfamily_lactonases"/>
</dbReference>
<protein>
    <submittedName>
        <fullName evidence="8">MBL fold metallo-hydrolase</fullName>
    </submittedName>
</protein>
<dbReference type="EMBL" id="AP026830">
    <property type="protein sequence ID" value="BDR90979.1"/>
    <property type="molecule type" value="Genomic_DNA"/>
</dbReference>
<dbReference type="SMART" id="SM00849">
    <property type="entry name" value="Lactamase_B"/>
    <property type="match status" value="1"/>
</dbReference>
<accession>A0A830E7Q5</accession>
<reference evidence="7" key="4">
    <citation type="journal article" date="2023" name="Microbiol. Resour. Announc.">
        <title>Complete Genome Sequence of Vulcanisaeta souniana Strain IC-059, a Hyperthermophilic Archaeon Isolated from Hot Spring Water in Japan.</title>
        <authorList>
            <person name="Kato S."/>
            <person name="Itoh T."/>
            <person name="Wu L."/>
            <person name="Ma J."/>
            <person name="Ohkuma M."/>
        </authorList>
    </citation>
    <scope>NUCLEOTIDE SEQUENCE</scope>
    <source>
        <strain evidence="7">JCM 11219</strain>
    </source>
</reference>
<dbReference type="SUPFAM" id="SSF56281">
    <property type="entry name" value="Metallo-hydrolase/oxidoreductase"/>
    <property type="match status" value="1"/>
</dbReference>
<dbReference type="InterPro" id="IPR036866">
    <property type="entry name" value="RibonucZ/Hydroxyglut_hydro"/>
</dbReference>
<comment type="cofactor">
    <cofactor evidence="1">
        <name>Zn(2+)</name>
        <dbReference type="ChEBI" id="CHEBI:29105"/>
    </cofactor>
</comment>
<reference evidence="10" key="3">
    <citation type="submission" date="2022-09" db="EMBL/GenBank/DDBJ databases">
        <title>Complete genome sequence of Vulcanisaeta souniana.</title>
        <authorList>
            <person name="Kato S."/>
            <person name="Itoh T."/>
            <person name="Ohkuma M."/>
        </authorList>
    </citation>
    <scope>NUCLEOTIDE SEQUENCE [LARGE SCALE GENOMIC DNA]</scope>
    <source>
        <strain evidence="10">JCM 11219</strain>
    </source>
</reference>
<dbReference type="AlphaFoldDB" id="A0A830E7Q5"/>
<evidence type="ECO:0000256" key="2">
    <source>
        <dbReference type="ARBA" id="ARBA00007749"/>
    </source>
</evidence>
<dbReference type="GO" id="GO:0016787">
    <property type="term" value="F:hydrolase activity"/>
    <property type="evidence" value="ECO:0007669"/>
    <property type="project" value="UniProtKB-KW"/>
</dbReference>
<dbReference type="InterPro" id="IPR001279">
    <property type="entry name" value="Metallo-B-lactamas"/>
</dbReference>